<organism evidence="2 3">
    <name type="scientific">Trifolium medium</name>
    <dbReference type="NCBI Taxonomy" id="97028"/>
    <lineage>
        <taxon>Eukaryota</taxon>
        <taxon>Viridiplantae</taxon>
        <taxon>Streptophyta</taxon>
        <taxon>Embryophyta</taxon>
        <taxon>Tracheophyta</taxon>
        <taxon>Spermatophyta</taxon>
        <taxon>Magnoliopsida</taxon>
        <taxon>eudicotyledons</taxon>
        <taxon>Gunneridae</taxon>
        <taxon>Pentapetalae</taxon>
        <taxon>rosids</taxon>
        <taxon>fabids</taxon>
        <taxon>Fabales</taxon>
        <taxon>Fabaceae</taxon>
        <taxon>Papilionoideae</taxon>
        <taxon>50 kb inversion clade</taxon>
        <taxon>NPAAA clade</taxon>
        <taxon>Hologalegina</taxon>
        <taxon>IRL clade</taxon>
        <taxon>Trifolieae</taxon>
        <taxon>Trifolium</taxon>
    </lineage>
</organism>
<dbReference type="EMBL" id="LXQA010621695">
    <property type="protein sequence ID" value="MCI62597.1"/>
    <property type="molecule type" value="Genomic_DNA"/>
</dbReference>
<evidence type="ECO:0000313" key="2">
    <source>
        <dbReference type="EMBL" id="MCI62597.1"/>
    </source>
</evidence>
<sequence length="26" mass="2713">EKNADADANVDGNGTDEMESEGSEDI</sequence>
<dbReference type="AlphaFoldDB" id="A0A392TQ89"/>
<feature type="region of interest" description="Disordered" evidence="1">
    <location>
        <begin position="1"/>
        <end position="26"/>
    </location>
</feature>
<dbReference type="Proteomes" id="UP000265520">
    <property type="component" value="Unassembled WGS sequence"/>
</dbReference>
<name>A0A392TQ89_9FABA</name>
<evidence type="ECO:0000313" key="3">
    <source>
        <dbReference type="Proteomes" id="UP000265520"/>
    </source>
</evidence>
<feature type="compositionally biased region" description="Acidic residues" evidence="1">
    <location>
        <begin position="14"/>
        <end position="26"/>
    </location>
</feature>
<keyword evidence="3" id="KW-1185">Reference proteome</keyword>
<proteinExistence type="predicted"/>
<comment type="caution">
    <text evidence="2">The sequence shown here is derived from an EMBL/GenBank/DDBJ whole genome shotgun (WGS) entry which is preliminary data.</text>
</comment>
<protein>
    <submittedName>
        <fullName evidence="2">Uncharacterized protein</fullName>
    </submittedName>
</protein>
<feature type="non-terminal residue" evidence="2">
    <location>
        <position position="1"/>
    </location>
</feature>
<accession>A0A392TQ89</accession>
<reference evidence="2 3" key="1">
    <citation type="journal article" date="2018" name="Front. Plant Sci.">
        <title>Red Clover (Trifolium pratense) and Zigzag Clover (T. medium) - A Picture of Genomic Similarities and Differences.</title>
        <authorList>
            <person name="Dluhosova J."/>
            <person name="Istvanek J."/>
            <person name="Nedelnik J."/>
            <person name="Repkova J."/>
        </authorList>
    </citation>
    <scope>NUCLEOTIDE SEQUENCE [LARGE SCALE GENOMIC DNA]</scope>
    <source>
        <strain evidence="3">cv. 10/8</strain>
        <tissue evidence="2">Leaf</tissue>
    </source>
</reference>
<evidence type="ECO:0000256" key="1">
    <source>
        <dbReference type="SAM" id="MobiDB-lite"/>
    </source>
</evidence>